<dbReference type="PANTHER" id="PTHR43441:SF2">
    <property type="entry name" value="FAMILY ACETYLTRANSFERASE, PUTATIVE (AFU_ORTHOLOGUE AFUA_7G00850)-RELATED"/>
    <property type="match status" value="1"/>
</dbReference>
<dbReference type="Gene3D" id="3.40.630.30">
    <property type="match status" value="1"/>
</dbReference>
<dbReference type="SUPFAM" id="SSF55729">
    <property type="entry name" value="Acyl-CoA N-acyltransferases (Nat)"/>
    <property type="match status" value="1"/>
</dbReference>
<organism evidence="2 3">
    <name type="scientific">Hypsibius exemplaris</name>
    <name type="common">Freshwater tardigrade</name>
    <dbReference type="NCBI Taxonomy" id="2072580"/>
    <lineage>
        <taxon>Eukaryota</taxon>
        <taxon>Metazoa</taxon>
        <taxon>Ecdysozoa</taxon>
        <taxon>Tardigrada</taxon>
        <taxon>Eutardigrada</taxon>
        <taxon>Parachela</taxon>
        <taxon>Hypsibioidea</taxon>
        <taxon>Hypsibiidae</taxon>
        <taxon>Hypsibius</taxon>
    </lineage>
</organism>
<dbReference type="EMBL" id="MTYJ01000116">
    <property type="protein sequence ID" value="OQV13764.1"/>
    <property type="molecule type" value="Genomic_DNA"/>
</dbReference>
<dbReference type="Pfam" id="PF13302">
    <property type="entry name" value="Acetyltransf_3"/>
    <property type="match status" value="1"/>
</dbReference>
<evidence type="ECO:0000313" key="2">
    <source>
        <dbReference type="EMBL" id="OQV13764.1"/>
    </source>
</evidence>
<dbReference type="PROSITE" id="PS51186">
    <property type="entry name" value="GNAT"/>
    <property type="match status" value="1"/>
</dbReference>
<name>A0A1W0WEY3_HYPEX</name>
<gene>
    <name evidence="2" type="ORF">BV898_11984</name>
</gene>
<dbReference type="GO" id="GO:0008999">
    <property type="term" value="F:protein-N-terminal-alanine acetyltransferase activity"/>
    <property type="evidence" value="ECO:0007669"/>
    <property type="project" value="TreeGrafter"/>
</dbReference>
<reference evidence="3" key="1">
    <citation type="submission" date="2017-01" db="EMBL/GenBank/DDBJ databases">
        <title>Comparative genomics of anhydrobiosis in the tardigrade Hypsibius dujardini.</title>
        <authorList>
            <person name="Yoshida Y."/>
            <person name="Koutsovoulos G."/>
            <person name="Laetsch D."/>
            <person name="Stevens L."/>
            <person name="Kumar S."/>
            <person name="Horikawa D."/>
            <person name="Ishino K."/>
            <person name="Komine S."/>
            <person name="Tomita M."/>
            <person name="Blaxter M."/>
            <person name="Arakawa K."/>
        </authorList>
    </citation>
    <scope>NUCLEOTIDE SEQUENCE [LARGE SCALE GENOMIC DNA]</scope>
    <source>
        <strain evidence="3">Z151</strain>
    </source>
</reference>
<dbReference type="GO" id="GO:0005737">
    <property type="term" value="C:cytoplasm"/>
    <property type="evidence" value="ECO:0007669"/>
    <property type="project" value="TreeGrafter"/>
</dbReference>
<dbReference type="FunFam" id="3.40.630.30:FF:000047">
    <property type="entry name" value="Acetyltransferase, GNAT family"/>
    <property type="match status" value="1"/>
</dbReference>
<protein>
    <recommendedName>
        <fullName evidence="1">N-acetyltransferase domain-containing protein</fullName>
    </recommendedName>
</protein>
<dbReference type="InterPro" id="IPR016181">
    <property type="entry name" value="Acyl_CoA_acyltransferase"/>
</dbReference>
<dbReference type="InterPro" id="IPR051908">
    <property type="entry name" value="Ribosomal_N-acetyltransferase"/>
</dbReference>
<comment type="caution">
    <text evidence="2">The sequence shown here is derived from an EMBL/GenBank/DDBJ whole genome shotgun (WGS) entry which is preliminary data.</text>
</comment>
<sequence length="246" mass="28174">MQNVSDHLDWQRAKLPHRKTLQGRFVRLEKLNCVLHADDLWNACHGPDSDPHLWDFFFAGPFTAWTEFFAWLALRDSDPDRWTYVVIDQNTGEAEGFLALRFAVPVHGRIEIGSVTFGAGMQRTPKSTEALYLLAKEAFALGYRRLEWSSSQANARSHRSAQRFGFRLEGVLRQHVVFKGQNSDNAWYSIIHEEWPVVERACQVWLAPENFDEQGGQKNTLENIRASLKAIDAAKDKTLQTDKESA</sequence>
<keyword evidence="3" id="KW-1185">Reference proteome</keyword>
<evidence type="ECO:0000313" key="3">
    <source>
        <dbReference type="Proteomes" id="UP000192578"/>
    </source>
</evidence>
<dbReference type="GO" id="GO:1990189">
    <property type="term" value="F:protein N-terminal-serine acetyltransferase activity"/>
    <property type="evidence" value="ECO:0007669"/>
    <property type="project" value="TreeGrafter"/>
</dbReference>
<dbReference type="PANTHER" id="PTHR43441">
    <property type="entry name" value="RIBOSOMAL-PROTEIN-SERINE ACETYLTRANSFERASE"/>
    <property type="match status" value="1"/>
</dbReference>
<proteinExistence type="predicted"/>
<dbReference type="OrthoDB" id="41238at2759"/>
<evidence type="ECO:0000259" key="1">
    <source>
        <dbReference type="PROSITE" id="PS51186"/>
    </source>
</evidence>
<feature type="domain" description="N-acetyltransferase" evidence="1">
    <location>
        <begin position="44"/>
        <end position="184"/>
    </location>
</feature>
<dbReference type="AlphaFoldDB" id="A0A1W0WEY3"/>
<dbReference type="Proteomes" id="UP000192578">
    <property type="component" value="Unassembled WGS sequence"/>
</dbReference>
<accession>A0A1W0WEY3</accession>
<dbReference type="InterPro" id="IPR000182">
    <property type="entry name" value="GNAT_dom"/>
</dbReference>